<dbReference type="InterPro" id="IPR053209">
    <property type="entry name" value="Gramillin-biosynth_MTr"/>
</dbReference>
<dbReference type="Pfam" id="PF00856">
    <property type="entry name" value="SET"/>
    <property type="match status" value="1"/>
</dbReference>
<dbReference type="SUPFAM" id="SSF82199">
    <property type="entry name" value="SET domain"/>
    <property type="match status" value="1"/>
</dbReference>
<dbReference type="AlphaFoldDB" id="A0A6A6IS58"/>
<name>A0A6A6IS58_9PLEO</name>
<reference evidence="2" key="1">
    <citation type="journal article" date="2020" name="Stud. Mycol.">
        <title>101 Dothideomycetes genomes: a test case for predicting lifestyles and emergence of pathogens.</title>
        <authorList>
            <person name="Haridas S."/>
            <person name="Albert R."/>
            <person name="Binder M."/>
            <person name="Bloem J."/>
            <person name="Labutti K."/>
            <person name="Salamov A."/>
            <person name="Andreopoulos B."/>
            <person name="Baker S."/>
            <person name="Barry K."/>
            <person name="Bills G."/>
            <person name="Bluhm B."/>
            <person name="Cannon C."/>
            <person name="Castanera R."/>
            <person name="Culley D."/>
            <person name="Daum C."/>
            <person name="Ezra D."/>
            <person name="Gonzalez J."/>
            <person name="Henrissat B."/>
            <person name="Kuo A."/>
            <person name="Liang C."/>
            <person name="Lipzen A."/>
            <person name="Lutzoni F."/>
            <person name="Magnuson J."/>
            <person name="Mondo S."/>
            <person name="Nolan M."/>
            <person name="Ohm R."/>
            <person name="Pangilinan J."/>
            <person name="Park H.-J."/>
            <person name="Ramirez L."/>
            <person name="Alfaro M."/>
            <person name="Sun H."/>
            <person name="Tritt A."/>
            <person name="Yoshinaga Y."/>
            <person name="Zwiers L.-H."/>
            <person name="Turgeon B."/>
            <person name="Goodwin S."/>
            <person name="Spatafora J."/>
            <person name="Crous P."/>
            <person name="Grigoriev I."/>
        </authorList>
    </citation>
    <scope>NUCLEOTIDE SEQUENCE</scope>
    <source>
        <strain evidence="2">CBS 122368</strain>
    </source>
</reference>
<evidence type="ECO:0000313" key="3">
    <source>
        <dbReference type="Proteomes" id="UP000800094"/>
    </source>
</evidence>
<dbReference type="Gene3D" id="1.25.40.10">
    <property type="entry name" value="Tetratricopeptide repeat domain"/>
    <property type="match status" value="1"/>
</dbReference>
<dbReference type="Gene3D" id="2.170.270.10">
    <property type="entry name" value="SET domain"/>
    <property type="match status" value="1"/>
</dbReference>
<dbReference type="RefSeq" id="XP_033687377.1">
    <property type="nucleotide sequence ID" value="XM_033825686.1"/>
</dbReference>
<proteinExistence type="predicted"/>
<dbReference type="PANTHER" id="PTHR47643:SF2">
    <property type="entry name" value="TPR DOMAIN PROTEIN (AFU_ORTHOLOGUE AFUA_5G12710)"/>
    <property type="match status" value="1"/>
</dbReference>
<keyword evidence="3" id="KW-1185">Reference proteome</keyword>
<dbReference type="CDD" id="cd20071">
    <property type="entry name" value="SET_SMYD"/>
    <property type="match status" value="1"/>
</dbReference>
<dbReference type="InterPro" id="IPR011990">
    <property type="entry name" value="TPR-like_helical_dom_sf"/>
</dbReference>
<dbReference type="SUPFAM" id="SSF48452">
    <property type="entry name" value="TPR-like"/>
    <property type="match status" value="1"/>
</dbReference>
<gene>
    <name evidence="2" type="ORF">BU26DRAFT_479986</name>
</gene>
<sequence length="729" mass="82214">MDVHNVTDQYSQQIQTQKQTLQKAKKRKGQRPRDWEPREQTYLKFMMALMARGTHDQGHMIHSSFIPPPYPPCTAPLAELSRITIRDLQLETHHRGTYLLLRAITPPSRMTGIMVLGEDDRADVIMLQLYQQEEEDIREAGDIVNVGTILLVKEPYFKVMASGGYGLRVDHLSDVIHVKEDDSRIPETWRRRVLEAECSAQSLKINGNSAMGEGKYWQAITEYSDALSQPATATEIEIIKRNRSLAFLKTKQFDAALSDTGFPDFGPNPTEKALFRAAEALYFLGRFSECCEVLGLLRTNFPNNKQALAVLDRARSRYSEQNTGDYNFKLLQAEAKKCRPPQLDHATYIGPVEIRKTQNKGRGLFLTKAVKAGDLLMCEKAFSHAYATESDESNSKVTLLMNPETNQGFMGGQADLIRIIVQKLYRNPSVAPAFTTLYHGTYEAVHTPAVDGKPIVDTFLVERIMSFNVFGCPLSSLITHKDLLANNAKEPTAYHSCGIWTQASYINHSCTSNARRSFIGDMMIVRATQDLEPDTEITFWYQSPDGTRLKNSQEMLKTWEFVCDCAICQDAKETKATVVAERRKLLERMKRVCDSGINTGKVERLLKALDNTYTRPADEVPRLLLWDPRLLLVRVYIARNDMIKGLESVGKVLTALGFIIVGADSSSASFRVVKWGLVLDHLVEAFLHARTAFQATGAWEDSRRAEEYAKVAYRIVVGEDTSFESTYSG</sequence>
<dbReference type="InterPro" id="IPR046341">
    <property type="entry name" value="SET_dom_sf"/>
</dbReference>
<protein>
    <recommendedName>
        <fullName evidence="1">SET domain-containing protein</fullName>
    </recommendedName>
</protein>
<accession>A0A6A6IS58</accession>
<dbReference type="SMART" id="SM00317">
    <property type="entry name" value="SET"/>
    <property type="match status" value="1"/>
</dbReference>
<dbReference type="Proteomes" id="UP000800094">
    <property type="component" value="Unassembled WGS sequence"/>
</dbReference>
<evidence type="ECO:0000313" key="2">
    <source>
        <dbReference type="EMBL" id="KAF2252373.1"/>
    </source>
</evidence>
<dbReference type="EMBL" id="ML987192">
    <property type="protein sequence ID" value="KAF2252373.1"/>
    <property type="molecule type" value="Genomic_DNA"/>
</dbReference>
<dbReference type="GeneID" id="54579016"/>
<dbReference type="OrthoDB" id="438641at2759"/>
<dbReference type="PANTHER" id="PTHR47643">
    <property type="entry name" value="TPR DOMAIN PROTEIN (AFU_ORTHOLOGUE AFUA_5G12710)"/>
    <property type="match status" value="1"/>
</dbReference>
<dbReference type="PROSITE" id="PS50280">
    <property type="entry name" value="SET"/>
    <property type="match status" value="1"/>
</dbReference>
<organism evidence="2 3">
    <name type="scientific">Trematosphaeria pertusa</name>
    <dbReference type="NCBI Taxonomy" id="390896"/>
    <lineage>
        <taxon>Eukaryota</taxon>
        <taxon>Fungi</taxon>
        <taxon>Dikarya</taxon>
        <taxon>Ascomycota</taxon>
        <taxon>Pezizomycotina</taxon>
        <taxon>Dothideomycetes</taxon>
        <taxon>Pleosporomycetidae</taxon>
        <taxon>Pleosporales</taxon>
        <taxon>Massarineae</taxon>
        <taxon>Trematosphaeriaceae</taxon>
        <taxon>Trematosphaeria</taxon>
    </lineage>
</organism>
<feature type="domain" description="SET" evidence="1">
    <location>
        <begin position="350"/>
        <end position="542"/>
    </location>
</feature>
<evidence type="ECO:0000259" key="1">
    <source>
        <dbReference type="PROSITE" id="PS50280"/>
    </source>
</evidence>
<dbReference type="InterPro" id="IPR001214">
    <property type="entry name" value="SET_dom"/>
</dbReference>